<keyword evidence="13" id="KW-1185">Reference proteome</keyword>
<keyword evidence="8" id="KW-0539">Nucleus</keyword>
<evidence type="ECO:0000256" key="7">
    <source>
        <dbReference type="ARBA" id="ARBA00023136"/>
    </source>
</evidence>
<dbReference type="FunFam" id="1.25.40.720:FF:000003">
    <property type="entry name" value="Telomere length regulation protein TEL2 homolog"/>
    <property type="match status" value="1"/>
</dbReference>
<keyword evidence="7" id="KW-0472">Membrane</keyword>
<evidence type="ECO:0000259" key="11">
    <source>
        <dbReference type="Pfam" id="PF25320"/>
    </source>
</evidence>
<dbReference type="GO" id="GO:0005829">
    <property type="term" value="C:cytosol"/>
    <property type="evidence" value="ECO:0007669"/>
    <property type="project" value="TreeGrafter"/>
</dbReference>
<dbReference type="InterPro" id="IPR038528">
    <property type="entry name" value="TEL2_C_sf"/>
</dbReference>
<dbReference type="InterPro" id="IPR051970">
    <property type="entry name" value="TEL2_Regulation"/>
</dbReference>
<sequence length="820" mass="91758">AHREPSEAPRRDVRLAVGQCFRTLATSTDTKDIVAALQTLHFYLDEGPESRTTSVQRAEFRRAHFTRTLQFLVSNIQADWLAGLTIAQQTELWDGLFLKGPPEQALLVLMEGIGELRWVVITEKFLLSGRLADLLWSYCLETGPSDSPQLRETLLGRIVALPDVTANRLHLKNKPLFLPQQYYPRLATEMLTALERTCQALKDGTDCSLTFVAQTLGKVCIQGHSGLVLAVMAPRLSVCTLSDMVWQRVCWKLLQNVPQRWMESVLTGLVQAVSGSDALGRIIGNLVLTNKKAQFVITHKLLLLQYKYETQVLRIVLGYLAADTERRPLLIQVLQSVSQTWANPSAVKHTPLEQQLYVSKALLDHILSCRAPLSVVPPLSELLQCMLGGMQSHLDSSVVRIRRMGMVVGECLSSRMDLNKTKLKFEYDQDEETQELLSLMTPMTGDEPETSETTPSIQNASSQNKSRTAPDSDLDSDDELTPYDMSGDQEISKASPPRYLRDCLETLISSEDPLRVELSLRVAEGLVRKNVFATREVSVQLTKVILHMEDKYSIKGFPSLRQATMVALIVTDCISVTQFLTTEFYSLNYSLRQRLDILEVLTLAAQELYKPIIGKRNPSVGIAAGTDLTPYPGDNPVEWREVVEKRIQSKTKRLRKGATQPPAQATPNRYAPVAGHFFFPLLSNYDKPQVTFDLLGGDHLVLGRLIHTLGLFMHLAVNAPIAAQMGCALLDFVWAVRYHVDQMVRRGVLFAVCSVFLSMPSENLLVDLSDQLFETRTWLADVAEEDPDADCRNLAIQSLVLLDKSLKKQLQGQQALSMES</sequence>
<dbReference type="GO" id="GO:0016020">
    <property type="term" value="C:membrane"/>
    <property type="evidence" value="ECO:0007669"/>
    <property type="project" value="UniProtKB-SubCell"/>
</dbReference>
<evidence type="ECO:0000256" key="1">
    <source>
        <dbReference type="ARBA" id="ARBA00004123"/>
    </source>
</evidence>
<proteinExistence type="inferred from homology"/>
<evidence type="ECO:0000313" key="13">
    <source>
        <dbReference type="Proteomes" id="UP000694565"/>
    </source>
</evidence>
<dbReference type="InterPro" id="IPR057348">
    <property type="entry name" value="TELO2_ARM"/>
</dbReference>
<dbReference type="AlphaFoldDB" id="A0A8C2XQ89"/>
<dbReference type="GO" id="GO:0042162">
    <property type="term" value="F:telomeric DNA binding"/>
    <property type="evidence" value="ECO:0007669"/>
    <property type="project" value="TreeGrafter"/>
</dbReference>
<evidence type="ECO:0000256" key="6">
    <source>
        <dbReference type="ARBA" id="ARBA00022490"/>
    </source>
</evidence>
<evidence type="ECO:0000259" key="10">
    <source>
        <dbReference type="Pfam" id="PF10193"/>
    </source>
</evidence>
<reference evidence="12" key="2">
    <citation type="submission" date="2025-09" db="UniProtKB">
        <authorList>
            <consortium name="Ensembl"/>
        </authorList>
    </citation>
    <scope>IDENTIFICATION</scope>
</reference>
<accession>A0A8C2XQ89</accession>
<protein>
    <recommendedName>
        <fullName evidence="5">Telomere length regulation protein TEL2 homolog</fullName>
    </recommendedName>
</protein>
<feature type="domain" description="TELO2 ARM repeat" evidence="11">
    <location>
        <begin position="324"/>
        <end position="421"/>
    </location>
</feature>
<feature type="compositionally biased region" description="Polar residues" evidence="9">
    <location>
        <begin position="451"/>
        <end position="469"/>
    </location>
</feature>
<dbReference type="GeneTree" id="ENSGT00390000006698"/>
<evidence type="ECO:0000256" key="8">
    <source>
        <dbReference type="ARBA" id="ARBA00023242"/>
    </source>
</evidence>
<comment type="subcellular location">
    <subcellularLocation>
        <location evidence="3">Cytoplasm</location>
    </subcellularLocation>
    <subcellularLocation>
        <location evidence="2">Membrane</location>
    </subcellularLocation>
    <subcellularLocation>
        <location evidence="1">Nucleus</location>
    </subcellularLocation>
</comment>
<dbReference type="GO" id="GO:0005634">
    <property type="term" value="C:nucleus"/>
    <property type="evidence" value="ECO:0007669"/>
    <property type="project" value="UniProtKB-SubCell"/>
</dbReference>
<dbReference type="Ensembl" id="ENSCLMT00005023364.1">
    <property type="protein sequence ID" value="ENSCLMP00005022288.1"/>
    <property type="gene ID" value="ENSCLMG00005010771.1"/>
</dbReference>
<evidence type="ECO:0000256" key="9">
    <source>
        <dbReference type="SAM" id="MobiDB-lite"/>
    </source>
</evidence>
<dbReference type="PANTHER" id="PTHR15830">
    <property type="entry name" value="TELOMERE LENGTH REGULATION PROTEIN TEL2 FAMILY MEMBER"/>
    <property type="match status" value="1"/>
</dbReference>
<reference evidence="12" key="1">
    <citation type="submission" date="2025-08" db="UniProtKB">
        <authorList>
            <consortium name="Ensembl"/>
        </authorList>
    </citation>
    <scope>IDENTIFICATION</scope>
</reference>
<evidence type="ECO:0000256" key="3">
    <source>
        <dbReference type="ARBA" id="ARBA00004496"/>
    </source>
</evidence>
<evidence type="ECO:0000256" key="2">
    <source>
        <dbReference type="ARBA" id="ARBA00004370"/>
    </source>
</evidence>
<gene>
    <name evidence="12" type="primary">telo2</name>
</gene>
<feature type="region of interest" description="Disordered" evidence="9">
    <location>
        <begin position="442"/>
        <end position="494"/>
    </location>
</feature>
<feature type="domain" description="Telomere length regulation protein conserved" evidence="10">
    <location>
        <begin position="497"/>
        <end position="605"/>
    </location>
</feature>
<dbReference type="GO" id="GO:0051879">
    <property type="term" value="F:Hsp90 protein binding"/>
    <property type="evidence" value="ECO:0007669"/>
    <property type="project" value="TreeGrafter"/>
</dbReference>
<feature type="compositionally biased region" description="Acidic residues" evidence="9">
    <location>
        <begin position="472"/>
        <end position="481"/>
    </location>
</feature>
<dbReference type="PANTHER" id="PTHR15830:SF10">
    <property type="entry name" value="TELOMERE LENGTH REGULATION PROTEIN TEL2 HOMOLOG"/>
    <property type="match status" value="1"/>
</dbReference>
<dbReference type="Gene3D" id="1.25.40.720">
    <property type="entry name" value="Telomere length regulation protein 2, C-terminal domain"/>
    <property type="match status" value="2"/>
</dbReference>
<dbReference type="Pfam" id="PF25320">
    <property type="entry name" value="TELO2_ARM"/>
    <property type="match status" value="1"/>
</dbReference>
<dbReference type="GO" id="GO:0051083">
    <property type="term" value="P:'de novo' cotranslational protein folding"/>
    <property type="evidence" value="ECO:0007669"/>
    <property type="project" value="TreeGrafter"/>
</dbReference>
<name>A0A8C2XQ89_CYCLU</name>
<organism evidence="12 13">
    <name type="scientific">Cyclopterus lumpus</name>
    <name type="common">Lumpsucker</name>
    <dbReference type="NCBI Taxonomy" id="8103"/>
    <lineage>
        <taxon>Eukaryota</taxon>
        <taxon>Metazoa</taxon>
        <taxon>Chordata</taxon>
        <taxon>Craniata</taxon>
        <taxon>Vertebrata</taxon>
        <taxon>Euteleostomi</taxon>
        <taxon>Actinopterygii</taxon>
        <taxon>Neopterygii</taxon>
        <taxon>Teleostei</taxon>
        <taxon>Neoteleostei</taxon>
        <taxon>Acanthomorphata</taxon>
        <taxon>Eupercaria</taxon>
        <taxon>Perciformes</taxon>
        <taxon>Cottioidei</taxon>
        <taxon>Cottales</taxon>
        <taxon>Cyclopteridae</taxon>
        <taxon>Cyclopterus</taxon>
    </lineage>
</organism>
<evidence type="ECO:0000256" key="4">
    <source>
        <dbReference type="ARBA" id="ARBA00006133"/>
    </source>
</evidence>
<dbReference type="Pfam" id="PF10193">
    <property type="entry name" value="Telomere_reg-2"/>
    <property type="match status" value="1"/>
</dbReference>
<comment type="similarity">
    <text evidence="4">Belongs to the TEL2 family.</text>
</comment>
<keyword evidence="6" id="KW-0963">Cytoplasm</keyword>
<evidence type="ECO:0000256" key="5">
    <source>
        <dbReference type="ARBA" id="ARBA00018231"/>
    </source>
</evidence>
<dbReference type="Proteomes" id="UP000694565">
    <property type="component" value="Unplaced"/>
</dbReference>
<dbReference type="InterPro" id="IPR019337">
    <property type="entry name" value="Telomere_length_regulation_dom"/>
</dbReference>
<dbReference type="FunFam" id="1.25.40.720:FF:000001">
    <property type="entry name" value="Telomere length regulation protein TEL2"/>
    <property type="match status" value="1"/>
</dbReference>
<evidence type="ECO:0000313" key="12">
    <source>
        <dbReference type="Ensembl" id="ENSCLMP00005022288.1"/>
    </source>
</evidence>